<dbReference type="InterPro" id="IPR017853">
    <property type="entry name" value="GH"/>
</dbReference>
<feature type="binding site" evidence="9">
    <location>
        <position position="430"/>
    </location>
    <ligand>
        <name>substrate</name>
    </ligand>
</feature>
<evidence type="ECO:0000256" key="6">
    <source>
        <dbReference type="ARBA" id="ARBA00023295"/>
    </source>
</evidence>
<feature type="binding site" evidence="9">
    <location>
        <begin position="472"/>
        <end position="473"/>
    </location>
    <ligand>
        <name>substrate</name>
    </ligand>
</feature>
<keyword evidence="5 10" id="KW-0119">Carbohydrate metabolism</keyword>
<name>A0A199W4E5_ANACO</name>
<dbReference type="EMBL" id="LSRQ01000310">
    <property type="protein sequence ID" value="OAY83775.1"/>
    <property type="molecule type" value="Genomic_DNA"/>
</dbReference>
<evidence type="ECO:0000256" key="3">
    <source>
        <dbReference type="ARBA" id="ARBA00012594"/>
    </source>
</evidence>
<organism evidence="12 13">
    <name type="scientific">Ananas comosus</name>
    <name type="common">Pineapple</name>
    <name type="synonym">Ananas ananas</name>
    <dbReference type="NCBI Taxonomy" id="4615"/>
    <lineage>
        <taxon>Eukaryota</taxon>
        <taxon>Viridiplantae</taxon>
        <taxon>Streptophyta</taxon>
        <taxon>Embryophyta</taxon>
        <taxon>Tracheophyta</taxon>
        <taxon>Spermatophyta</taxon>
        <taxon>Magnoliopsida</taxon>
        <taxon>Liliopsida</taxon>
        <taxon>Poales</taxon>
        <taxon>Bromeliaceae</taxon>
        <taxon>Bromelioideae</taxon>
        <taxon>Ananas</taxon>
    </lineage>
</organism>
<evidence type="ECO:0000256" key="5">
    <source>
        <dbReference type="ARBA" id="ARBA00023277"/>
    </source>
</evidence>
<dbReference type="STRING" id="4615.A0A199W4E5"/>
<comment type="catalytic activity">
    <reaction evidence="1 10">
        <text>Hydrolysis of (1-&gt;4)-alpha-D-glucosidic linkages in polysaccharides so as to remove successive maltose units from the non-reducing ends of the chains.</text>
        <dbReference type="EC" id="3.2.1.2"/>
    </reaction>
</comment>
<feature type="region of interest" description="Disordered" evidence="11">
    <location>
        <begin position="34"/>
        <end position="53"/>
    </location>
</feature>
<evidence type="ECO:0000256" key="8">
    <source>
        <dbReference type="PIRSR" id="PIRSR601554-1"/>
    </source>
</evidence>
<dbReference type="SUPFAM" id="SSF51445">
    <property type="entry name" value="(Trans)glycosidases"/>
    <property type="match status" value="1"/>
</dbReference>
<dbReference type="PANTHER" id="PTHR31352:SF47">
    <property type="entry name" value="BETA-AMYLASE 7"/>
    <property type="match status" value="1"/>
</dbReference>
<dbReference type="PROSITE" id="PS00506">
    <property type="entry name" value="BETA_AMYLASE_1"/>
    <property type="match status" value="1"/>
</dbReference>
<dbReference type="Gene3D" id="3.20.20.80">
    <property type="entry name" value="Glycosidases"/>
    <property type="match status" value="1"/>
</dbReference>
<dbReference type="GO" id="GO:0000272">
    <property type="term" value="P:polysaccharide catabolic process"/>
    <property type="evidence" value="ECO:0007669"/>
    <property type="project" value="UniProtKB-KW"/>
</dbReference>
<dbReference type="Proteomes" id="UP000092600">
    <property type="component" value="Unassembled WGS sequence"/>
</dbReference>
<feature type="binding site" evidence="9">
    <location>
        <position position="388"/>
    </location>
    <ligand>
        <name>substrate</name>
    </ligand>
</feature>
<feature type="active site" description="Proton donor" evidence="8">
    <location>
        <position position="275"/>
    </location>
</feature>
<keyword evidence="7 10" id="KW-0624">Polysaccharide degradation</keyword>
<sequence length="538" mass="59882">MFHDLTLAAAASSSSSFSSLRRLLLPPQAARLAGAGEGAPPATAPPLRGVSPAGASFRTLDYRTGRLRGVFTPSPSPSPSPSSSSFLPRCVPIRSPADDLLLSGDNKQLGVINMKCEMADPEGLVKYLEELKSINVDGVMVDCWWGIVEAHSPGKYNWDGYKELFRIVSEMKLKLQAVMSFHECGGNVGDDVTIPLPSWVIEVGKSNQDIYFTDREGRRNTECLSWGIDKERVLKGRTALEVYFDYMRSFRVEFNQFFENGVISDVEIGLGPCGELRYPSYPAKNGWRYPGIGEFQCYDKYLMRSLRKAAEARGHTFWATGPDNAGTYTSQPHETEFFSDGGSYDSYYGRFFLGWYSQVLVDHADRVLSLAKLAFEGSQIAAKISGVHWWYKTASHAAELTAGFYNPCNRDGYAAIAAVLKKHGVALNFTCVELRTLDHNMDYPDAMADPEGLVWQVVNAAWDAGILVASENALPCYDRDGYNKILENAKPLDDPDGRHLIAFTYLRLSPTLLERQNFLEFERFVKQMHGEAVLDILV</sequence>
<evidence type="ECO:0000256" key="4">
    <source>
        <dbReference type="ARBA" id="ARBA00022801"/>
    </source>
</evidence>
<evidence type="ECO:0000256" key="7">
    <source>
        <dbReference type="ARBA" id="ARBA00023326"/>
    </source>
</evidence>
<dbReference type="PRINTS" id="PR00750">
    <property type="entry name" value="BETAAMYLASE"/>
</dbReference>
<feature type="binding site" evidence="9">
    <location>
        <position position="190"/>
    </location>
    <ligand>
        <name>substrate</name>
    </ligand>
</feature>
<evidence type="ECO:0000256" key="11">
    <source>
        <dbReference type="SAM" id="MobiDB-lite"/>
    </source>
</evidence>
<dbReference type="InterPro" id="IPR018238">
    <property type="entry name" value="Glyco_hydro_14_CS"/>
</dbReference>
<gene>
    <name evidence="12" type="ORF">ACMD2_02983</name>
</gene>
<feature type="region of interest" description="Disordered" evidence="11">
    <location>
        <begin position="68"/>
        <end position="87"/>
    </location>
</feature>
<protein>
    <recommendedName>
        <fullName evidence="3 10">Beta-amylase</fullName>
        <ecNumber evidence="3 10">3.2.1.2</ecNumber>
    </recommendedName>
</protein>
<feature type="active site" description="Proton acceptor" evidence="8">
    <location>
        <position position="471"/>
    </location>
</feature>
<dbReference type="FunFam" id="3.20.20.80:FF:000066">
    <property type="entry name" value="Beta-amylase"/>
    <property type="match status" value="1"/>
</dbReference>
<feature type="binding site" evidence="9">
    <location>
        <position position="142"/>
    </location>
    <ligand>
        <name>substrate</name>
    </ligand>
</feature>
<comment type="caution">
    <text evidence="12">The sequence shown here is derived from an EMBL/GenBank/DDBJ whole genome shotgun (WGS) entry which is preliminary data.</text>
</comment>
<feature type="binding site" evidence="9">
    <location>
        <position position="383"/>
    </location>
    <ligand>
        <name>substrate</name>
    </ligand>
</feature>
<dbReference type="GO" id="GO:0016161">
    <property type="term" value="F:beta-amylase activity"/>
    <property type="evidence" value="ECO:0007669"/>
    <property type="project" value="UniProtKB-EC"/>
</dbReference>
<accession>A0A199W4E5</accession>
<evidence type="ECO:0000256" key="2">
    <source>
        <dbReference type="ARBA" id="ARBA00005652"/>
    </source>
</evidence>
<evidence type="ECO:0000313" key="13">
    <source>
        <dbReference type="Proteomes" id="UP000092600"/>
    </source>
</evidence>
<evidence type="ECO:0000313" key="12">
    <source>
        <dbReference type="EMBL" id="OAY83775.1"/>
    </source>
</evidence>
<evidence type="ECO:0000256" key="9">
    <source>
        <dbReference type="PIRSR" id="PIRSR601554-2"/>
    </source>
</evidence>
<keyword evidence="6 10" id="KW-0326">Glycosidase</keyword>
<dbReference type="PRINTS" id="PR00842">
    <property type="entry name" value="GLHYDLASE14B"/>
</dbReference>
<dbReference type="PANTHER" id="PTHR31352">
    <property type="entry name" value="BETA-AMYLASE 1, CHLOROPLASTIC"/>
    <property type="match status" value="1"/>
</dbReference>
<evidence type="ECO:0000256" key="1">
    <source>
        <dbReference type="ARBA" id="ARBA00000546"/>
    </source>
</evidence>
<dbReference type="EC" id="3.2.1.2" evidence="3 10"/>
<keyword evidence="4 10" id="KW-0378">Hydrolase</keyword>
<comment type="similarity">
    <text evidence="2 10">Belongs to the glycosyl hydrolase 14 family.</text>
</comment>
<reference evidence="12 13" key="1">
    <citation type="journal article" date="2016" name="DNA Res.">
        <title>The draft genome of MD-2 pineapple using hybrid error correction of long reads.</title>
        <authorList>
            <person name="Redwan R.M."/>
            <person name="Saidin A."/>
            <person name="Kumar S.V."/>
        </authorList>
    </citation>
    <scope>NUCLEOTIDE SEQUENCE [LARGE SCALE GENOMIC DNA]</scope>
    <source>
        <strain evidence="13">cv. MD2</strain>
        <tissue evidence="12">Leaf</tissue>
    </source>
</reference>
<feature type="binding site" evidence="9">
    <location>
        <position position="507"/>
    </location>
    <ligand>
        <name>substrate</name>
    </ligand>
</feature>
<feature type="binding site" evidence="9">
    <location>
        <position position="182"/>
    </location>
    <ligand>
        <name>substrate</name>
    </ligand>
</feature>
<evidence type="ECO:0000256" key="10">
    <source>
        <dbReference type="RuleBase" id="RU000509"/>
    </source>
</evidence>
<dbReference type="InterPro" id="IPR001371">
    <property type="entry name" value="Glyco_hydro_14B_pln"/>
</dbReference>
<dbReference type="AlphaFoldDB" id="A0A199W4E5"/>
<proteinExistence type="inferred from homology"/>
<dbReference type="InterPro" id="IPR001554">
    <property type="entry name" value="Glyco_hydro_14"/>
</dbReference>
<dbReference type="Pfam" id="PF01373">
    <property type="entry name" value="Glyco_hydro_14"/>
    <property type="match status" value="1"/>
</dbReference>